<sequence>MDETWAHCYTPETKQQFKSGGSRWCSSKESEIDLISRKGHGQRVLGSEEELFDTPDRRAQGLREIKDLVKNDEHTKNIEFEDDFLLQYLRVRNYINTPLRCQDGCVILLVELDNWILRSFQWRRSKELMLYLLESLRIL</sequence>
<dbReference type="AlphaFoldDB" id="A0AAV4WFI3"/>
<proteinExistence type="predicted"/>
<dbReference type="InterPro" id="IPR036273">
    <property type="entry name" value="CRAL/TRIO_N_dom_sf"/>
</dbReference>
<organism evidence="1 2">
    <name type="scientific">Caerostris extrusa</name>
    <name type="common">Bark spider</name>
    <name type="synonym">Caerostris bankana</name>
    <dbReference type="NCBI Taxonomy" id="172846"/>
    <lineage>
        <taxon>Eukaryota</taxon>
        <taxon>Metazoa</taxon>
        <taxon>Ecdysozoa</taxon>
        <taxon>Arthropoda</taxon>
        <taxon>Chelicerata</taxon>
        <taxon>Arachnida</taxon>
        <taxon>Araneae</taxon>
        <taxon>Araneomorphae</taxon>
        <taxon>Entelegynae</taxon>
        <taxon>Araneoidea</taxon>
        <taxon>Araneidae</taxon>
        <taxon>Caerostris</taxon>
    </lineage>
</organism>
<name>A0AAV4WFI3_CAEEX</name>
<evidence type="ECO:0000313" key="1">
    <source>
        <dbReference type="EMBL" id="GIY80609.1"/>
    </source>
</evidence>
<dbReference type="Gene3D" id="1.10.8.20">
    <property type="entry name" value="N-terminal domain of phosphatidylinositol transfer protein sec14p"/>
    <property type="match status" value="1"/>
</dbReference>
<dbReference type="EMBL" id="BPLR01016030">
    <property type="protein sequence ID" value="GIY80609.1"/>
    <property type="molecule type" value="Genomic_DNA"/>
</dbReference>
<gene>
    <name evidence="1" type="ORF">CEXT_702271</name>
</gene>
<dbReference type="SUPFAM" id="SSF46938">
    <property type="entry name" value="CRAL/TRIO N-terminal domain"/>
    <property type="match status" value="1"/>
</dbReference>
<accession>A0AAV4WFI3</accession>
<comment type="caution">
    <text evidence="1">The sequence shown here is derived from an EMBL/GenBank/DDBJ whole genome shotgun (WGS) entry which is preliminary data.</text>
</comment>
<protein>
    <submittedName>
        <fullName evidence="1">Uncharacterized protein</fullName>
    </submittedName>
</protein>
<dbReference type="Proteomes" id="UP001054945">
    <property type="component" value="Unassembled WGS sequence"/>
</dbReference>
<reference evidence="1 2" key="1">
    <citation type="submission" date="2021-06" db="EMBL/GenBank/DDBJ databases">
        <title>Caerostris extrusa draft genome.</title>
        <authorList>
            <person name="Kono N."/>
            <person name="Arakawa K."/>
        </authorList>
    </citation>
    <scope>NUCLEOTIDE SEQUENCE [LARGE SCALE GENOMIC DNA]</scope>
</reference>
<evidence type="ECO:0000313" key="2">
    <source>
        <dbReference type="Proteomes" id="UP001054945"/>
    </source>
</evidence>
<keyword evidence="2" id="KW-1185">Reference proteome</keyword>